<dbReference type="RefSeq" id="WP_053925939.1">
    <property type="nucleotide sequence ID" value="NZ_LGKG01000151.1"/>
</dbReference>
<comment type="caution">
    <text evidence="1">The sequence shown here is derived from an EMBL/GenBank/DDBJ whole genome shotgun (WGS) entry which is preliminary data.</text>
</comment>
<dbReference type="EMBL" id="LGKG01000151">
    <property type="protein sequence ID" value="KPC61161.1"/>
    <property type="molecule type" value="Genomic_DNA"/>
</dbReference>
<organism evidence="1 2">
    <name type="scientific">Streptomyces chattanoogensis</name>
    <dbReference type="NCBI Taxonomy" id="66876"/>
    <lineage>
        <taxon>Bacteria</taxon>
        <taxon>Bacillati</taxon>
        <taxon>Actinomycetota</taxon>
        <taxon>Actinomycetes</taxon>
        <taxon>Kitasatosporales</taxon>
        <taxon>Streptomycetaceae</taxon>
        <taxon>Streptomyces</taxon>
    </lineage>
</organism>
<dbReference type="Proteomes" id="UP000037982">
    <property type="component" value="Unassembled WGS sequence"/>
</dbReference>
<sequence length="143" mass="15526">MAGGVTPGPFTLLPGYWCERFVYSSLYTEVPVSWAVMTTTSAVPAVRCINADARRMAFGLPERERLRALDRMGRQKPLGAMAALHRGEPCGLGLKLGGAWVEWSARPVLFLPLAGRTQPTCPRTDELREGFGAPLTMAADDCS</sequence>
<accession>A0A0N0GXL7</accession>
<keyword evidence="2" id="KW-1185">Reference proteome</keyword>
<dbReference type="PATRIC" id="fig|66876.3.peg.5620"/>
<gene>
    <name evidence="1" type="ORF">ADL29_25620</name>
</gene>
<name>A0A0N0GXL7_9ACTN</name>
<protein>
    <submittedName>
        <fullName evidence="1">Uncharacterized protein</fullName>
    </submittedName>
</protein>
<evidence type="ECO:0000313" key="2">
    <source>
        <dbReference type="Proteomes" id="UP000037982"/>
    </source>
</evidence>
<evidence type="ECO:0000313" key="1">
    <source>
        <dbReference type="EMBL" id="KPC61161.1"/>
    </source>
</evidence>
<reference evidence="2" key="1">
    <citation type="submission" date="2015-07" db="EMBL/GenBank/DDBJ databases">
        <authorList>
            <person name="Ju K.-S."/>
            <person name="Doroghazi J.R."/>
            <person name="Metcalf W.W."/>
        </authorList>
    </citation>
    <scope>NUCLEOTIDE SEQUENCE [LARGE SCALE GENOMIC DNA]</scope>
    <source>
        <strain evidence="2">NRRL ISP-5002</strain>
    </source>
</reference>
<proteinExistence type="predicted"/>
<dbReference type="AlphaFoldDB" id="A0A0N0GXL7"/>